<accession>A0A8J7TM43</accession>
<dbReference type="InterPro" id="IPR041614">
    <property type="entry name" value="DprA_WH"/>
</dbReference>
<feature type="compositionally biased region" description="Basic residues" evidence="1">
    <location>
        <begin position="216"/>
        <end position="227"/>
    </location>
</feature>
<protein>
    <recommendedName>
        <fullName evidence="2">DprA winged helix domain-containing protein</fullName>
    </recommendedName>
</protein>
<evidence type="ECO:0000259" key="2">
    <source>
        <dbReference type="Pfam" id="PF17782"/>
    </source>
</evidence>
<sequence>MKRDANEEAKARIHAIVDLDTYRTRRQELLNNFNKEFPDDSACWIAVISELKEAGLLDCRRCYGSEIEISKTFRTFVCLQCKKKHQLTAGTYFHGVRRIRAWLFAIWTIDQSFYVSSNWLSKALCLSQSASLHILKTALVVTERAQVELSKDTFPTFKFRNFFDKRSLLTAANTKPNEELAADEAESDAYKKDDNERDSTKWSQTRTQQSKAKAATGRHKDKKKKEKNSKNSGQKESLAEGELQRGILSILRSADRTVDDLIEELGHSSRDVLSVLTELEFDGTIICQAGGKISLAPARPDQGSLAIEVFPANLIIEAKKENAASIESVDTAIVFRIIAKRRLIGLSRKYMSLYLSASAEIVTATSSSRMLSCCVANGYIGSRYLKRYCSGQTLTLAKTKTVYCK</sequence>
<dbReference type="Proteomes" id="UP000664277">
    <property type="component" value="Unassembled WGS sequence"/>
</dbReference>
<evidence type="ECO:0000313" key="3">
    <source>
        <dbReference type="EMBL" id="MBN8661735.1"/>
    </source>
</evidence>
<dbReference type="EMBL" id="JAFLCK010000024">
    <property type="protein sequence ID" value="MBN8661735.1"/>
    <property type="molecule type" value="Genomic_DNA"/>
</dbReference>
<organism evidence="3 4">
    <name type="scientific">Candidatus Obscuribacter phosphatis</name>
    <dbReference type="NCBI Taxonomy" id="1906157"/>
    <lineage>
        <taxon>Bacteria</taxon>
        <taxon>Bacillati</taxon>
        <taxon>Candidatus Melainabacteria</taxon>
        <taxon>Candidatus Obscuribacterales</taxon>
        <taxon>Candidatus Obscuribacteraceae</taxon>
        <taxon>Candidatus Obscuribacter</taxon>
    </lineage>
</organism>
<dbReference type="AlphaFoldDB" id="A0A8J7TM43"/>
<evidence type="ECO:0000313" key="4">
    <source>
        <dbReference type="Proteomes" id="UP000664277"/>
    </source>
</evidence>
<dbReference type="Pfam" id="PF17782">
    <property type="entry name" value="WHD_DprA"/>
    <property type="match status" value="1"/>
</dbReference>
<gene>
    <name evidence="3" type="ORF">J0M35_15320</name>
</gene>
<proteinExistence type="predicted"/>
<comment type="caution">
    <text evidence="3">The sequence shown here is derived from an EMBL/GenBank/DDBJ whole genome shotgun (WGS) entry which is preliminary data.</text>
</comment>
<feature type="compositionally biased region" description="Polar residues" evidence="1">
    <location>
        <begin position="201"/>
        <end position="211"/>
    </location>
</feature>
<dbReference type="InterPro" id="IPR036388">
    <property type="entry name" value="WH-like_DNA-bd_sf"/>
</dbReference>
<reference evidence="3" key="1">
    <citation type="submission" date="2021-02" db="EMBL/GenBank/DDBJ databases">
        <title>Genome-Resolved Metagenomics of a Microbial Community Performing Photosynthetic Biological Nutrient Removal.</title>
        <authorList>
            <person name="Mcdaniel E.A."/>
        </authorList>
    </citation>
    <scope>NUCLEOTIDE SEQUENCE</scope>
    <source>
        <strain evidence="3">UWPOB_OBS1</strain>
    </source>
</reference>
<dbReference type="Gene3D" id="1.10.10.10">
    <property type="entry name" value="Winged helix-like DNA-binding domain superfamily/Winged helix DNA-binding domain"/>
    <property type="match status" value="1"/>
</dbReference>
<evidence type="ECO:0000256" key="1">
    <source>
        <dbReference type="SAM" id="MobiDB-lite"/>
    </source>
</evidence>
<feature type="compositionally biased region" description="Basic and acidic residues" evidence="1">
    <location>
        <begin position="188"/>
        <end position="200"/>
    </location>
</feature>
<feature type="domain" description="DprA winged helix" evidence="2">
    <location>
        <begin position="242"/>
        <end position="291"/>
    </location>
</feature>
<feature type="region of interest" description="Disordered" evidence="1">
    <location>
        <begin position="177"/>
        <end position="239"/>
    </location>
</feature>
<name>A0A8J7TM43_9BACT</name>